<comment type="similarity">
    <text evidence="1">Belongs to the complex I 30 kDa subunit family.</text>
</comment>
<dbReference type="GO" id="GO:0008137">
    <property type="term" value="F:NADH dehydrogenase (ubiquinone) activity"/>
    <property type="evidence" value="ECO:0007669"/>
    <property type="project" value="InterPro"/>
</dbReference>
<gene>
    <name evidence="3" type="ORF">CM19_06360</name>
</gene>
<proteinExistence type="inferred from homology"/>
<comment type="caution">
    <text evidence="3">The sequence shown here is derived from an EMBL/GenBank/DDBJ whole genome shotgun (WGS) entry which is preliminary data.</text>
</comment>
<dbReference type="NCBIfam" id="NF004734">
    <property type="entry name" value="PRK06074.2-1"/>
    <property type="match status" value="1"/>
</dbReference>
<reference evidence="3 4" key="1">
    <citation type="submission" date="2014-03" db="EMBL/GenBank/DDBJ databases">
        <title>Draft genome sequence of the novel thermoacidophilic archaea Acidianus copahuensis ALE1 strain, isolated from Copahue volcanic area in Neuquen Argentina.</title>
        <authorList>
            <person name="Urbieta M.S."/>
            <person name="Rascovan N."/>
            <person name="Castro C."/>
            <person name="Revale S."/>
            <person name="Giaveno M.A."/>
            <person name="Vazquez M.P."/>
            <person name="Donati E.R."/>
        </authorList>
    </citation>
    <scope>NUCLEOTIDE SEQUENCE [LARGE SCALE GENOMIC DNA]</scope>
    <source>
        <strain evidence="3 4">ALE1</strain>
    </source>
</reference>
<dbReference type="InterPro" id="IPR001268">
    <property type="entry name" value="NADH_UbQ_OxRdtase_30kDa_su"/>
</dbReference>
<sequence length="160" mass="18661">MTQRAIDLIVTELQKMKVSAKAESDTRGYVEVPKDRIVEVAKKLKELGFDHVKAVTGIDFPEQEKIQLIYHVSSYSENLYNIIFEIKSFTSYKDCVMPSLITVWESSWTGERETHEMLGVYFEGHPDMRRLFLPEDFDGVYPLRKEFKIKLEGLFVDKSE</sequence>
<dbReference type="STRING" id="1160895.CM19_06360"/>
<evidence type="ECO:0000256" key="1">
    <source>
        <dbReference type="ARBA" id="ARBA00007569"/>
    </source>
</evidence>
<evidence type="ECO:0000313" key="4">
    <source>
        <dbReference type="Proteomes" id="UP000024332"/>
    </source>
</evidence>
<dbReference type="InterPro" id="IPR037232">
    <property type="entry name" value="NADH_quin_OxRdtase_su_C/D-like"/>
</dbReference>
<protein>
    <submittedName>
        <fullName evidence="3">NADH dehydrogenase</fullName>
    </submittedName>
</protein>
<dbReference type="Proteomes" id="UP000024332">
    <property type="component" value="Unassembled WGS sequence"/>
</dbReference>
<dbReference type="SUPFAM" id="SSF143243">
    <property type="entry name" value="Nqo5-like"/>
    <property type="match status" value="1"/>
</dbReference>
<name>A0A031LMV6_9CREN</name>
<dbReference type="Pfam" id="PF00329">
    <property type="entry name" value="Complex1_30kDa"/>
    <property type="match status" value="1"/>
</dbReference>
<dbReference type="AlphaFoldDB" id="A0A031LMV6"/>
<dbReference type="RefSeq" id="WP_048099500.1">
    <property type="nucleotide sequence ID" value="NZ_JFZT01000039.1"/>
</dbReference>
<dbReference type="OrthoDB" id="43567at2157"/>
<feature type="domain" description="NADH:ubiquinone oxidoreductase 30kDa subunit" evidence="2">
    <location>
        <begin position="30"/>
        <end position="150"/>
    </location>
</feature>
<organism evidence="3 4">
    <name type="scientific">Candidatus Acidianus copahuensis</name>
    <dbReference type="NCBI Taxonomy" id="1160895"/>
    <lineage>
        <taxon>Archaea</taxon>
        <taxon>Thermoproteota</taxon>
        <taxon>Thermoprotei</taxon>
        <taxon>Sulfolobales</taxon>
        <taxon>Sulfolobaceae</taxon>
        <taxon>Acidianus</taxon>
    </lineage>
</organism>
<evidence type="ECO:0000313" key="3">
    <source>
        <dbReference type="EMBL" id="EZQ06978.1"/>
    </source>
</evidence>
<dbReference type="PANTHER" id="PTHR10884">
    <property type="entry name" value="NADH DEHYDROGENASE UBIQUINONE IRON-SULFUR PROTEIN 3"/>
    <property type="match status" value="1"/>
</dbReference>
<evidence type="ECO:0000259" key="2">
    <source>
        <dbReference type="Pfam" id="PF00329"/>
    </source>
</evidence>
<dbReference type="PANTHER" id="PTHR10884:SF14">
    <property type="entry name" value="NADH DEHYDROGENASE [UBIQUINONE] IRON-SULFUR PROTEIN 3, MITOCHONDRIAL"/>
    <property type="match status" value="1"/>
</dbReference>
<dbReference type="Gene3D" id="3.30.460.80">
    <property type="entry name" value="NADH:ubiquinone oxidoreductase, 30kDa subunit"/>
    <property type="match status" value="1"/>
</dbReference>
<keyword evidence="4" id="KW-1185">Reference proteome</keyword>
<dbReference type="EMBL" id="JFZT01000039">
    <property type="protein sequence ID" value="EZQ06978.1"/>
    <property type="molecule type" value="Genomic_DNA"/>
</dbReference>
<accession>A0A031LMV6</accession>